<dbReference type="InParanoid" id="A0A067PZQ5"/>
<accession>A0A067PZQ5</accession>
<sequence length="108" mass="11862">MPSAELLLSCVHSTRQIDCTPGVKVELLWRKLPVSLLDSSLHFAPVACSTRSGHSTRPGPWRQSRTTLKVDAVSGEWIAARETQQHVTDGYRNENKAVLVASTSLPQP</sequence>
<dbReference type="HOGENOM" id="CLU_2197348_0_0_1"/>
<evidence type="ECO:0000313" key="2">
    <source>
        <dbReference type="Proteomes" id="UP000027265"/>
    </source>
</evidence>
<gene>
    <name evidence="1" type="ORF">JAAARDRAFT_330681</name>
</gene>
<evidence type="ECO:0000313" key="1">
    <source>
        <dbReference type="EMBL" id="KDQ55826.1"/>
    </source>
</evidence>
<organism evidence="1 2">
    <name type="scientific">Jaapia argillacea MUCL 33604</name>
    <dbReference type="NCBI Taxonomy" id="933084"/>
    <lineage>
        <taxon>Eukaryota</taxon>
        <taxon>Fungi</taxon>
        <taxon>Dikarya</taxon>
        <taxon>Basidiomycota</taxon>
        <taxon>Agaricomycotina</taxon>
        <taxon>Agaricomycetes</taxon>
        <taxon>Agaricomycetidae</taxon>
        <taxon>Jaapiales</taxon>
        <taxon>Jaapiaceae</taxon>
        <taxon>Jaapia</taxon>
    </lineage>
</organism>
<protein>
    <submittedName>
        <fullName evidence="1">Uncharacterized protein</fullName>
    </submittedName>
</protein>
<dbReference type="EMBL" id="KL197724">
    <property type="protein sequence ID" value="KDQ55826.1"/>
    <property type="molecule type" value="Genomic_DNA"/>
</dbReference>
<name>A0A067PZQ5_9AGAM</name>
<reference evidence="2" key="1">
    <citation type="journal article" date="2014" name="Proc. Natl. Acad. Sci. U.S.A.">
        <title>Extensive sampling of basidiomycete genomes demonstrates inadequacy of the white-rot/brown-rot paradigm for wood decay fungi.</title>
        <authorList>
            <person name="Riley R."/>
            <person name="Salamov A.A."/>
            <person name="Brown D.W."/>
            <person name="Nagy L.G."/>
            <person name="Floudas D."/>
            <person name="Held B.W."/>
            <person name="Levasseur A."/>
            <person name="Lombard V."/>
            <person name="Morin E."/>
            <person name="Otillar R."/>
            <person name="Lindquist E.A."/>
            <person name="Sun H."/>
            <person name="LaButti K.M."/>
            <person name="Schmutz J."/>
            <person name="Jabbour D."/>
            <person name="Luo H."/>
            <person name="Baker S.E."/>
            <person name="Pisabarro A.G."/>
            <person name="Walton J.D."/>
            <person name="Blanchette R.A."/>
            <person name="Henrissat B."/>
            <person name="Martin F."/>
            <person name="Cullen D."/>
            <person name="Hibbett D.S."/>
            <person name="Grigoriev I.V."/>
        </authorList>
    </citation>
    <scope>NUCLEOTIDE SEQUENCE [LARGE SCALE GENOMIC DNA]</scope>
    <source>
        <strain evidence="2">MUCL 33604</strain>
    </source>
</reference>
<dbReference type="AlphaFoldDB" id="A0A067PZQ5"/>
<dbReference type="Proteomes" id="UP000027265">
    <property type="component" value="Unassembled WGS sequence"/>
</dbReference>
<proteinExistence type="predicted"/>
<keyword evidence="2" id="KW-1185">Reference proteome</keyword>